<dbReference type="GO" id="GO:0000287">
    <property type="term" value="F:magnesium ion binding"/>
    <property type="evidence" value="ECO:0007669"/>
    <property type="project" value="UniProtKB-UniRule"/>
</dbReference>
<dbReference type="CDD" id="cd18678">
    <property type="entry name" value="PIN_MtVapC25_VapC33-like"/>
    <property type="match status" value="1"/>
</dbReference>
<keyword evidence="9" id="KW-1185">Reference proteome</keyword>
<dbReference type="AlphaFoldDB" id="A0A7M2YZJ6"/>
<keyword evidence="6" id="KW-0800">Toxin</keyword>
<dbReference type="InterPro" id="IPR022907">
    <property type="entry name" value="VapC_family"/>
</dbReference>
<keyword evidence="1 6" id="KW-1277">Toxin-antitoxin system</keyword>
<dbReference type="InterPro" id="IPR002716">
    <property type="entry name" value="PIN_dom"/>
</dbReference>
<reference evidence="9" key="2">
    <citation type="journal article" date="2019" name="MicrobiologyOpen">
        <title>High-quality draft genome sequence of Gaiella occulta isolated from a 150 meter deep mineral water borehole and comparison with the genome sequences of other deep-branching lineages of the phylum Actinobacteria.</title>
        <authorList>
            <person name="Severino R."/>
            <person name="Froufe H.J.C."/>
            <person name="Barroso C."/>
            <person name="Albuquerque L."/>
            <person name="Lobo-da-Cunha A."/>
            <person name="da Costa M.S."/>
            <person name="Egas C."/>
        </authorList>
    </citation>
    <scope>NUCLEOTIDE SEQUENCE [LARGE SCALE GENOMIC DNA]</scope>
    <source>
        <strain evidence="9">F2-233</strain>
    </source>
</reference>
<dbReference type="RefSeq" id="WP_114795704.1">
    <property type="nucleotide sequence ID" value="NZ_QQZY01000002.1"/>
</dbReference>
<name>A0A7M2YZJ6_9ACTN</name>
<evidence type="ECO:0000256" key="3">
    <source>
        <dbReference type="ARBA" id="ARBA00022723"/>
    </source>
</evidence>
<dbReference type="GO" id="GO:0045926">
    <property type="term" value="P:negative regulation of growth"/>
    <property type="evidence" value="ECO:0007669"/>
    <property type="project" value="UniProtKB-ARBA"/>
</dbReference>
<protein>
    <recommendedName>
        <fullName evidence="6">Ribonuclease VapC</fullName>
        <shortName evidence="6">RNase VapC</shortName>
        <ecNumber evidence="6">3.1.-.-</ecNumber>
    </recommendedName>
    <alternativeName>
        <fullName evidence="6">Toxin VapC</fullName>
    </alternativeName>
</protein>
<evidence type="ECO:0000256" key="4">
    <source>
        <dbReference type="ARBA" id="ARBA00022801"/>
    </source>
</evidence>
<evidence type="ECO:0000256" key="2">
    <source>
        <dbReference type="ARBA" id="ARBA00022722"/>
    </source>
</evidence>
<dbReference type="GO" id="GO:0090729">
    <property type="term" value="F:toxin activity"/>
    <property type="evidence" value="ECO:0007669"/>
    <property type="project" value="UniProtKB-KW"/>
</dbReference>
<keyword evidence="3 6" id="KW-0479">Metal-binding</keyword>
<gene>
    <name evidence="6" type="primary">vapC</name>
    <name evidence="8" type="ORF">Gocc_1308</name>
</gene>
<evidence type="ECO:0000256" key="1">
    <source>
        <dbReference type="ARBA" id="ARBA00022649"/>
    </source>
</evidence>
<comment type="function">
    <text evidence="6">Toxic component of a toxin-antitoxin (TA) system. An RNase.</text>
</comment>
<comment type="caution">
    <text evidence="8">The sequence shown here is derived from an EMBL/GenBank/DDBJ whole genome shotgun (WGS) entry which is preliminary data.</text>
</comment>
<evidence type="ECO:0000259" key="7">
    <source>
        <dbReference type="Pfam" id="PF01850"/>
    </source>
</evidence>
<dbReference type="InterPro" id="IPR006226">
    <property type="entry name" value="Mtu_PIN"/>
</dbReference>
<dbReference type="Proteomes" id="UP000254134">
    <property type="component" value="Unassembled WGS sequence"/>
</dbReference>
<evidence type="ECO:0000256" key="5">
    <source>
        <dbReference type="ARBA" id="ARBA00022842"/>
    </source>
</evidence>
<evidence type="ECO:0000313" key="8">
    <source>
        <dbReference type="EMBL" id="RDI75510.1"/>
    </source>
</evidence>
<evidence type="ECO:0000256" key="6">
    <source>
        <dbReference type="HAMAP-Rule" id="MF_00265"/>
    </source>
</evidence>
<keyword evidence="2 6" id="KW-0540">Nuclease</keyword>
<keyword evidence="5 6" id="KW-0460">Magnesium</keyword>
<dbReference type="InterPro" id="IPR029060">
    <property type="entry name" value="PIN-like_dom_sf"/>
</dbReference>
<organism evidence="8 9">
    <name type="scientific">Gaiella occulta</name>
    <dbReference type="NCBI Taxonomy" id="1002870"/>
    <lineage>
        <taxon>Bacteria</taxon>
        <taxon>Bacillati</taxon>
        <taxon>Actinomycetota</taxon>
        <taxon>Thermoleophilia</taxon>
        <taxon>Gaiellales</taxon>
        <taxon>Gaiellaceae</taxon>
        <taxon>Gaiella</taxon>
    </lineage>
</organism>
<keyword evidence="4 6" id="KW-0378">Hydrolase</keyword>
<dbReference type="Gene3D" id="3.40.50.1010">
    <property type="entry name" value="5'-nuclease"/>
    <property type="match status" value="1"/>
</dbReference>
<comment type="cofactor">
    <cofactor evidence="6">
        <name>Mg(2+)</name>
        <dbReference type="ChEBI" id="CHEBI:18420"/>
    </cofactor>
</comment>
<feature type="domain" description="PIN" evidence="7">
    <location>
        <begin position="5"/>
        <end position="134"/>
    </location>
</feature>
<dbReference type="EC" id="3.1.-.-" evidence="6"/>
<evidence type="ECO:0000313" key="9">
    <source>
        <dbReference type="Proteomes" id="UP000254134"/>
    </source>
</evidence>
<accession>A0A7M2YZJ6</accession>
<dbReference type="GO" id="GO:0016788">
    <property type="term" value="F:hydrolase activity, acting on ester bonds"/>
    <property type="evidence" value="ECO:0007669"/>
    <property type="project" value="InterPro"/>
</dbReference>
<dbReference type="OrthoDB" id="556169at2"/>
<dbReference type="GO" id="GO:0004540">
    <property type="term" value="F:RNA nuclease activity"/>
    <property type="evidence" value="ECO:0007669"/>
    <property type="project" value="InterPro"/>
</dbReference>
<feature type="binding site" evidence="6">
    <location>
        <position position="108"/>
    </location>
    <ligand>
        <name>Mg(2+)</name>
        <dbReference type="ChEBI" id="CHEBI:18420"/>
    </ligand>
</feature>
<dbReference type="NCBIfam" id="TIGR00028">
    <property type="entry name" value="Mtu_PIN_fam"/>
    <property type="match status" value="1"/>
</dbReference>
<proteinExistence type="inferred from homology"/>
<feature type="binding site" evidence="6">
    <location>
        <position position="5"/>
    </location>
    <ligand>
        <name>Mg(2+)</name>
        <dbReference type="ChEBI" id="CHEBI:18420"/>
    </ligand>
</feature>
<reference evidence="8 9" key="1">
    <citation type="submission" date="2018-07" db="EMBL/GenBank/DDBJ databases">
        <title>High-quality-draft genome sequence of Gaiella occulta.</title>
        <authorList>
            <person name="Severino R."/>
            <person name="Froufe H.J.C."/>
            <person name="Rainey F.A."/>
            <person name="Barroso C."/>
            <person name="Albuquerque L."/>
            <person name="Lobo-Da-Cunha A."/>
            <person name="Da Costa M.S."/>
            <person name="Egas C."/>
        </authorList>
    </citation>
    <scope>NUCLEOTIDE SEQUENCE [LARGE SCALE GENOMIC DNA]</scope>
    <source>
        <strain evidence="8 9">F2-233</strain>
    </source>
</reference>
<dbReference type="HAMAP" id="MF_00265">
    <property type="entry name" value="VapC_Nob1"/>
    <property type="match status" value="1"/>
</dbReference>
<dbReference type="Pfam" id="PF01850">
    <property type="entry name" value="PIN"/>
    <property type="match status" value="1"/>
</dbReference>
<dbReference type="SUPFAM" id="SSF88723">
    <property type="entry name" value="PIN domain-like"/>
    <property type="match status" value="1"/>
</dbReference>
<comment type="similarity">
    <text evidence="6">Belongs to the PINc/VapC protein family.</text>
</comment>
<dbReference type="EMBL" id="QQZY01000002">
    <property type="protein sequence ID" value="RDI75510.1"/>
    <property type="molecule type" value="Genomic_DNA"/>
</dbReference>
<sequence>MRLSDVNLLLYAVDSSSPRHAAAREWLEGQLSGVETFAFPVSVLLAFVRLATQSRIFSSPFTPGEAFDVVQGWLAQPCATTIAPGERHLLLVRELLEPHGTAGNLVSDAHLAALAIEHGAELCSADNDFARFPRLRWSNPLASRL</sequence>